<feature type="compositionally biased region" description="Pro residues" evidence="1">
    <location>
        <begin position="1040"/>
        <end position="1049"/>
    </location>
</feature>
<feature type="compositionally biased region" description="Basic and acidic residues" evidence="1">
    <location>
        <begin position="730"/>
        <end position="742"/>
    </location>
</feature>
<feature type="region of interest" description="Disordered" evidence="1">
    <location>
        <begin position="343"/>
        <end position="460"/>
    </location>
</feature>
<feature type="compositionally biased region" description="Polar residues" evidence="1">
    <location>
        <begin position="38"/>
        <end position="52"/>
    </location>
</feature>
<accession>A0AAN9G8Y9</accession>
<feature type="compositionally biased region" description="Basic and acidic residues" evidence="1">
    <location>
        <begin position="1103"/>
        <end position="1116"/>
    </location>
</feature>
<feature type="compositionally biased region" description="Low complexity" evidence="1">
    <location>
        <begin position="625"/>
        <end position="641"/>
    </location>
</feature>
<feature type="compositionally biased region" description="Basic and acidic residues" evidence="1">
    <location>
        <begin position="276"/>
        <end position="285"/>
    </location>
</feature>
<dbReference type="InterPro" id="IPR036020">
    <property type="entry name" value="WW_dom_sf"/>
</dbReference>
<feature type="region of interest" description="Disordered" evidence="1">
    <location>
        <begin position="276"/>
        <end position="298"/>
    </location>
</feature>
<dbReference type="PANTHER" id="PTHR46697:SF1">
    <property type="entry name" value="FORMIN-BINDING PROTEIN 4"/>
    <property type="match status" value="1"/>
</dbReference>
<evidence type="ECO:0000313" key="4">
    <source>
        <dbReference type="Proteomes" id="UP001374579"/>
    </source>
</evidence>
<feature type="compositionally biased region" description="Basic residues" evidence="1">
    <location>
        <begin position="711"/>
        <end position="724"/>
    </location>
</feature>
<dbReference type="EMBL" id="JBAMIC010000012">
    <property type="protein sequence ID" value="KAK7099377.1"/>
    <property type="molecule type" value="Genomic_DNA"/>
</dbReference>
<feature type="compositionally biased region" description="Acidic residues" evidence="1">
    <location>
        <begin position="56"/>
        <end position="72"/>
    </location>
</feature>
<feature type="domain" description="WW" evidence="2">
    <location>
        <begin position="868"/>
        <end position="902"/>
    </location>
</feature>
<dbReference type="PANTHER" id="PTHR46697">
    <property type="entry name" value="FORMIN-BINDING PROTEIN 4"/>
    <property type="match status" value="1"/>
</dbReference>
<reference evidence="3 4" key="1">
    <citation type="submission" date="2024-02" db="EMBL/GenBank/DDBJ databases">
        <title>Chromosome-scale genome assembly of the rough periwinkle Littorina saxatilis.</title>
        <authorList>
            <person name="De Jode A."/>
            <person name="Faria R."/>
            <person name="Formenti G."/>
            <person name="Sims Y."/>
            <person name="Smith T.P."/>
            <person name="Tracey A."/>
            <person name="Wood J.M.D."/>
            <person name="Zagrodzka Z.B."/>
            <person name="Johannesson K."/>
            <person name="Butlin R.K."/>
            <person name="Leder E.H."/>
        </authorList>
    </citation>
    <scope>NUCLEOTIDE SEQUENCE [LARGE SCALE GENOMIC DNA]</scope>
    <source>
        <strain evidence="3">Snail1</strain>
        <tissue evidence="3">Muscle</tissue>
    </source>
</reference>
<evidence type="ECO:0000256" key="1">
    <source>
        <dbReference type="SAM" id="MobiDB-lite"/>
    </source>
</evidence>
<proteinExistence type="predicted"/>
<dbReference type="Proteomes" id="UP001374579">
    <property type="component" value="Unassembled WGS sequence"/>
</dbReference>
<feature type="region of interest" description="Disordered" evidence="1">
    <location>
        <begin position="619"/>
        <end position="789"/>
    </location>
</feature>
<sequence length="1303" mass="140733">MAMEQSSRRQVLQLDDVSSSHQPRHHPIQPGQIEDNRNGSSNPLLSLVGQYNSDSSSDEENNDDKTDEEIEDTIPKVSEKKVELEEDTDVAVDGKAQVIEEEKKDAEIPLPMDVEPPVPDTLLEIPLPAPSVGVSVPPQPSGEVVSSIDSEVASFLAEIESISKEQEPHTDDKKVDDQPEAVDSSQSTPVDLGFIPKPTPVDIGFIPKPTPVDIGFIPKPEASIATTEELRESKPIIVVKEEKTIKKEKRSKPSSSHAYKSMFVKGAVEFVKKEKDEEKTDKVLEMEEELPEEPKSEWQMVQDETTQYFYYWNMVNNQVTWEIPPGYTQFLLRYKEYEERIAKIPKDKLQRMKERKEQKKKQGSEKKRESSPAPSSSETKHRPKHKKEKRRKETSEAVSSNVPIGPQLPPPRTETAHGDVKIKVEKVEDNDVCESGVASPSKKNAEETKTSGVLESAVDSTSVETLDLEAIFSEAFAAVAKGSKEVSSSQAAVPVTTSASPVDSSAPVSSLDFVKSAAVPVDSAVDSSKPVSPVPMDSDSTSTATAAVVSSSSVVTAPEKEVKDTGGENSEAVVTNSGVNDDAANDDDDDFDMDFDDIDDLDRALEKALEKKLEKKKAELENLEKTSPQSPADSAALPSASHTEPSQSETAKPPAAKPVSPSEVESAVSSSMKTAPEPSVSGTQTHKKSPVSSVSTSVNGDREKPGTSGIRSKKSSKSKSKSKRSAVESSTKDEHEKQEPNGKKARLVSYDTQTDDESMDTSDEVSTTPVKAAKQPSNEADSDIPIDILPTPPPEKADNLGEIQEMADTAFAKLAFLDVTSDGLSPLQISLVQLQTRLTDWQEGGLIGEYFYQRLREVNSVLKQYESSAVPTGWTCQWDSNFRRYFYTNSHTGESQWDYPDGEAVDSAASTSRKSKKGKGSKRKKAKVTDPEPAGVSISEAASLVLAEAGGSVMAEGRVVETEEDLDGVAMGDEAAGGVESRKQPRNGNSAESQPSTSATSTTATTPAIPESDGDSFQAALQSLFPGEPLPPGTELLLGLPPPPPPPLPAEETPTTTDDAYVCAEDSSDESVGKDEKQGEEKAEVPKIDPDIDGEELVEEEGAEKKRKVEEKRKAEEEEEVVEETVEVVPVVEDPAVISRPPQLRFPVAAVSSSSSASAYASSSSTVSAPHVRSAAPVLHAPAVAQPDSASSLIAAPALVAASSPRPSSPKVEDGVKSAGSPAPVGEASSSSTTDHPHKHDKHKKKKKEKLGSHTMSLKKKGVSSLVQKWQKVKKEVEQEEHANEKRQQAIRQQLEEWKKENS</sequence>
<feature type="compositionally biased region" description="Low complexity" evidence="1">
    <location>
        <begin position="990"/>
        <end position="1011"/>
    </location>
</feature>
<feature type="compositionally biased region" description="Low complexity" evidence="1">
    <location>
        <begin position="1151"/>
        <end position="1169"/>
    </location>
</feature>
<feature type="region of interest" description="Disordered" evidence="1">
    <location>
        <begin position="1151"/>
        <end position="1173"/>
    </location>
</feature>
<feature type="compositionally biased region" description="Acidic residues" evidence="1">
    <location>
        <begin position="1091"/>
        <end position="1102"/>
    </location>
</feature>
<gene>
    <name evidence="3" type="ORF">V1264_003523</name>
</gene>
<dbReference type="Gene3D" id="2.20.70.10">
    <property type="match status" value="2"/>
</dbReference>
<feature type="compositionally biased region" description="Low complexity" evidence="1">
    <location>
        <begin position="493"/>
        <end position="509"/>
    </location>
</feature>
<feature type="region of interest" description="Disordered" evidence="1">
    <location>
        <begin position="1201"/>
        <end position="1289"/>
    </location>
</feature>
<feature type="compositionally biased region" description="Basic and acidic residues" evidence="1">
    <location>
        <begin position="73"/>
        <end position="83"/>
    </location>
</feature>
<comment type="caution">
    <text evidence="3">The sequence shown here is derived from an EMBL/GenBank/DDBJ whole genome shotgun (WGS) entry which is preliminary data.</text>
</comment>
<feature type="compositionally biased region" description="Acidic residues" evidence="1">
    <location>
        <begin position="753"/>
        <end position="763"/>
    </location>
</feature>
<feature type="compositionally biased region" description="Basic residues" evidence="1">
    <location>
        <begin position="913"/>
        <end position="926"/>
    </location>
</feature>
<feature type="domain" description="WW" evidence="2">
    <location>
        <begin position="292"/>
        <end position="326"/>
    </location>
</feature>
<dbReference type="PROSITE" id="PS50020">
    <property type="entry name" value="WW_DOMAIN_2"/>
    <property type="match status" value="2"/>
</dbReference>
<feature type="compositionally biased region" description="Polar residues" evidence="1">
    <location>
        <begin position="764"/>
        <end position="779"/>
    </location>
</feature>
<dbReference type="InterPro" id="IPR053076">
    <property type="entry name" value="WW_domain_protein"/>
</dbReference>
<dbReference type="InterPro" id="IPR001202">
    <property type="entry name" value="WW_dom"/>
</dbReference>
<feature type="compositionally biased region" description="Basic residues" evidence="1">
    <location>
        <begin position="1237"/>
        <end position="1249"/>
    </location>
</feature>
<dbReference type="SMART" id="SM00456">
    <property type="entry name" value="WW"/>
    <property type="match status" value="2"/>
</dbReference>
<dbReference type="PROSITE" id="PS01159">
    <property type="entry name" value="WW_DOMAIN_1"/>
    <property type="match status" value="1"/>
</dbReference>
<dbReference type="Pfam" id="PF00397">
    <property type="entry name" value="WW"/>
    <property type="match status" value="1"/>
</dbReference>
<feature type="compositionally biased region" description="Low complexity" evidence="1">
    <location>
        <begin position="651"/>
        <end position="671"/>
    </location>
</feature>
<feature type="compositionally biased region" description="Basic and acidic residues" evidence="1">
    <location>
        <begin position="1071"/>
        <end position="1090"/>
    </location>
</feature>
<feature type="compositionally biased region" description="Basic and acidic residues" evidence="1">
    <location>
        <begin position="98"/>
        <end position="107"/>
    </location>
</feature>
<evidence type="ECO:0000259" key="2">
    <source>
        <dbReference type="PROSITE" id="PS50020"/>
    </source>
</evidence>
<feature type="region of interest" description="Disordered" evidence="1">
    <location>
        <begin position="521"/>
        <end position="596"/>
    </location>
</feature>
<feature type="compositionally biased region" description="Basic and acidic residues" evidence="1">
    <location>
        <begin position="343"/>
        <end position="370"/>
    </location>
</feature>
<feature type="compositionally biased region" description="Polar residues" evidence="1">
    <location>
        <begin position="450"/>
        <end position="460"/>
    </location>
</feature>
<feature type="region of interest" description="Disordered" evidence="1">
    <location>
        <begin position="483"/>
        <end position="509"/>
    </location>
</feature>
<evidence type="ECO:0000313" key="3">
    <source>
        <dbReference type="EMBL" id="KAK7099377.1"/>
    </source>
</evidence>
<feature type="region of interest" description="Disordered" evidence="1">
    <location>
        <begin position="158"/>
        <end position="195"/>
    </location>
</feature>
<feature type="compositionally biased region" description="Basic residues" evidence="1">
    <location>
        <begin position="381"/>
        <end position="392"/>
    </location>
</feature>
<dbReference type="CDD" id="cd00201">
    <property type="entry name" value="WW"/>
    <property type="match status" value="2"/>
</dbReference>
<organism evidence="3 4">
    <name type="scientific">Littorina saxatilis</name>
    <dbReference type="NCBI Taxonomy" id="31220"/>
    <lineage>
        <taxon>Eukaryota</taxon>
        <taxon>Metazoa</taxon>
        <taxon>Spiralia</taxon>
        <taxon>Lophotrochozoa</taxon>
        <taxon>Mollusca</taxon>
        <taxon>Gastropoda</taxon>
        <taxon>Caenogastropoda</taxon>
        <taxon>Littorinimorpha</taxon>
        <taxon>Littorinoidea</taxon>
        <taxon>Littorinidae</taxon>
        <taxon>Littorina</taxon>
    </lineage>
</organism>
<feature type="compositionally biased region" description="Acidic residues" evidence="1">
    <location>
        <begin position="583"/>
        <end position="596"/>
    </location>
</feature>
<feature type="region of interest" description="Disordered" evidence="1">
    <location>
        <begin position="976"/>
        <end position="1121"/>
    </location>
</feature>
<protein>
    <recommendedName>
        <fullName evidence="2">WW domain-containing protein</fullName>
    </recommendedName>
</protein>
<feature type="compositionally biased region" description="Basic and acidic residues" evidence="1">
    <location>
        <begin position="1273"/>
        <end position="1289"/>
    </location>
</feature>
<feature type="compositionally biased region" description="Basic and acidic residues" evidence="1">
    <location>
        <begin position="414"/>
        <end position="429"/>
    </location>
</feature>
<feature type="region of interest" description="Disordered" evidence="1">
    <location>
        <begin position="1"/>
        <end position="122"/>
    </location>
</feature>
<keyword evidence="4" id="KW-1185">Reference proteome</keyword>
<feature type="region of interest" description="Disordered" evidence="1">
    <location>
        <begin position="896"/>
        <end position="934"/>
    </location>
</feature>
<feature type="compositionally biased region" description="Polar residues" evidence="1">
    <location>
        <begin position="1"/>
        <end position="21"/>
    </location>
</feature>
<name>A0AAN9G8Y9_9CAEN</name>
<feature type="compositionally biased region" description="Basic and acidic residues" evidence="1">
    <location>
        <begin position="161"/>
        <end position="177"/>
    </location>
</feature>
<dbReference type="SUPFAM" id="SSF51045">
    <property type="entry name" value="WW domain"/>
    <property type="match status" value="1"/>
</dbReference>
<feature type="compositionally biased region" description="Low complexity" evidence="1">
    <location>
        <begin position="540"/>
        <end position="557"/>
    </location>
</feature>